<keyword evidence="2" id="KW-0175">Coiled coil</keyword>
<dbReference type="InterPro" id="IPR003140">
    <property type="entry name" value="PLipase/COase/thioEstase"/>
</dbReference>
<sequence length="576" mass="64963">MDPDGSSSSGGFGPVHVIKPSSKHTHTAVMLHGRGSNGPEFAEEIAETAAPGQKPLTARFPTWRWVFLSSQELWSTAFQETLPAWFEAHSLTDTSVRQDMQMDGIRYSVAYIHSVLDREVARLGGDSKKLILIGISQGAAIALWALLCQQNLCKRFGALVGASAWLPFAATIQKFLSEVDGLEAAKKAPKVDSSDVFAAEMLSAWGRFRAGERTSNSLLHTPVFLGHGVDDAVVDIELGREARKVLAEPPSPFYKRMRPMDTFETSKPDRLHQSLSSAWANFLGAQQCTREISALKRVLDEHTRETHLSITSLQRDTTTKHDLLSTAVSDAKFRIEQHAANLKEVNISQAQLSSLQQKVEQERQNTSKKITDLSEKVLAQEKCLDSLRSTASQDIRALQQQYRLTVEEVEALREELRERLVALESRVMTMSQTNKISSEESVKLLERLLSHREDLRLLDQHFETRTEEPTQQQAKRPVQASGSSQDIRSLYLIFRDRYKTNPPKSDTVFIWQFINSIEDPAMSKHIQESLTTILPEHVTPSRERKRRKNPRKHIDISKGLTWRKFREALVKIPGPS</sequence>
<protein>
    <submittedName>
        <fullName evidence="5">Alpha/Beta hydrolase protein</fullName>
    </submittedName>
</protein>
<feature type="coiled-coil region" evidence="2">
    <location>
        <begin position="345"/>
        <end position="433"/>
    </location>
</feature>
<dbReference type="Gene3D" id="3.40.50.1820">
    <property type="entry name" value="alpha/beta hydrolase"/>
    <property type="match status" value="1"/>
</dbReference>
<dbReference type="EMBL" id="MU857610">
    <property type="protein sequence ID" value="KAK4250825.1"/>
    <property type="molecule type" value="Genomic_DNA"/>
</dbReference>
<comment type="caution">
    <text evidence="5">The sequence shown here is derived from an EMBL/GenBank/DDBJ whole genome shotgun (WGS) entry which is preliminary data.</text>
</comment>
<dbReference type="SUPFAM" id="SSF53474">
    <property type="entry name" value="alpha/beta-Hydrolases"/>
    <property type="match status" value="1"/>
</dbReference>
<dbReference type="Pfam" id="PF02230">
    <property type="entry name" value="Abhydrolase_2"/>
    <property type="match status" value="1"/>
</dbReference>
<comment type="similarity">
    <text evidence="1">Belongs to the AB hydrolase superfamily. AB hydrolase 2 family.</text>
</comment>
<dbReference type="Proteomes" id="UP001303647">
    <property type="component" value="Unassembled WGS sequence"/>
</dbReference>
<reference evidence="5" key="1">
    <citation type="journal article" date="2023" name="Mol. Phylogenet. Evol.">
        <title>Genome-scale phylogeny and comparative genomics of the fungal order Sordariales.</title>
        <authorList>
            <person name="Hensen N."/>
            <person name="Bonometti L."/>
            <person name="Westerberg I."/>
            <person name="Brannstrom I.O."/>
            <person name="Guillou S."/>
            <person name="Cros-Aarteil S."/>
            <person name="Calhoun S."/>
            <person name="Haridas S."/>
            <person name="Kuo A."/>
            <person name="Mondo S."/>
            <person name="Pangilinan J."/>
            <person name="Riley R."/>
            <person name="LaButti K."/>
            <person name="Andreopoulos B."/>
            <person name="Lipzen A."/>
            <person name="Chen C."/>
            <person name="Yan M."/>
            <person name="Daum C."/>
            <person name="Ng V."/>
            <person name="Clum A."/>
            <person name="Steindorff A."/>
            <person name="Ohm R.A."/>
            <person name="Martin F."/>
            <person name="Silar P."/>
            <person name="Natvig D.O."/>
            <person name="Lalanne C."/>
            <person name="Gautier V."/>
            <person name="Ament-Velasquez S.L."/>
            <person name="Kruys A."/>
            <person name="Hutchinson M.I."/>
            <person name="Powell A.J."/>
            <person name="Barry K."/>
            <person name="Miller A.N."/>
            <person name="Grigoriev I.V."/>
            <person name="Debuchy R."/>
            <person name="Gladieux P."/>
            <person name="Hiltunen Thoren M."/>
            <person name="Johannesson H."/>
        </authorList>
    </citation>
    <scope>NUCLEOTIDE SEQUENCE</scope>
    <source>
        <strain evidence="5">CBS 359.72</strain>
    </source>
</reference>
<dbReference type="GO" id="GO:0005737">
    <property type="term" value="C:cytoplasm"/>
    <property type="evidence" value="ECO:0007669"/>
    <property type="project" value="TreeGrafter"/>
</dbReference>
<proteinExistence type="inferred from homology"/>
<dbReference type="InterPro" id="IPR029058">
    <property type="entry name" value="AB_hydrolase_fold"/>
</dbReference>
<name>A0AAN7CZF5_9PEZI</name>
<dbReference type="InterPro" id="IPR050565">
    <property type="entry name" value="LYPA1-2/EST-like"/>
</dbReference>
<dbReference type="PANTHER" id="PTHR10655:SF63">
    <property type="entry name" value="PHOSPHOLIPASE_CARBOXYLESTERASE_THIOESTERASE DOMAIN-CONTAINING PROTEIN"/>
    <property type="match status" value="1"/>
</dbReference>
<feature type="domain" description="Phospholipase/carboxylesterase/thioesterase" evidence="4">
    <location>
        <begin position="16"/>
        <end position="174"/>
    </location>
</feature>
<dbReference type="GO" id="GO:0008474">
    <property type="term" value="F:palmitoyl-(protein) hydrolase activity"/>
    <property type="evidence" value="ECO:0007669"/>
    <property type="project" value="TreeGrafter"/>
</dbReference>
<organism evidence="5 6">
    <name type="scientific">Corynascus novoguineensis</name>
    <dbReference type="NCBI Taxonomy" id="1126955"/>
    <lineage>
        <taxon>Eukaryota</taxon>
        <taxon>Fungi</taxon>
        <taxon>Dikarya</taxon>
        <taxon>Ascomycota</taxon>
        <taxon>Pezizomycotina</taxon>
        <taxon>Sordariomycetes</taxon>
        <taxon>Sordariomycetidae</taxon>
        <taxon>Sordariales</taxon>
        <taxon>Chaetomiaceae</taxon>
        <taxon>Corynascus</taxon>
    </lineage>
</organism>
<keyword evidence="6" id="KW-1185">Reference proteome</keyword>
<keyword evidence="5" id="KW-0378">Hydrolase</keyword>
<evidence type="ECO:0000256" key="2">
    <source>
        <dbReference type="SAM" id="Coils"/>
    </source>
</evidence>
<evidence type="ECO:0000256" key="1">
    <source>
        <dbReference type="ARBA" id="ARBA00006499"/>
    </source>
</evidence>
<reference evidence="5" key="2">
    <citation type="submission" date="2023-05" db="EMBL/GenBank/DDBJ databases">
        <authorList>
            <consortium name="Lawrence Berkeley National Laboratory"/>
            <person name="Steindorff A."/>
            <person name="Hensen N."/>
            <person name="Bonometti L."/>
            <person name="Westerberg I."/>
            <person name="Brannstrom I.O."/>
            <person name="Guillou S."/>
            <person name="Cros-Aarteil S."/>
            <person name="Calhoun S."/>
            <person name="Haridas S."/>
            <person name="Kuo A."/>
            <person name="Mondo S."/>
            <person name="Pangilinan J."/>
            <person name="Riley R."/>
            <person name="Labutti K."/>
            <person name="Andreopoulos B."/>
            <person name="Lipzen A."/>
            <person name="Chen C."/>
            <person name="Yanf M."/>
            <person name="Daum C."/>
            <person name="Ng V."/>
            <person name="Clum A."/>
            <person name="Ohm R."/>
            <person name="Martin F."/>
            <person name="Silar P."/>
            <person name="Natvig D."/>
            <person name="Lalanne C."/>
            <person name="Gautier V."/>
            <person name="Ament-Velasquez S.L."/>
            <person name="Kruys A."/>
            <person name="Hutchinson M.I."/>
            <person name="Powell A.J."/>
            <person name="Barry K."/>
            <person name="Miller A.N."/>
            <person name="Grigoriev I.V."/>
            <person name="Debuchy R."/>
            <person name="Gladieux P."/>
            <person name="Thoren M.H."/>
            <person name="Johannesson H."/>
        </authorList>
    </citation>
    <scope>NUCLEOTIDE SEQUENCE</scope>
    <source>
        <strain evidence="5">CBS 359.72</strain>
    </source>
</reference>
<evidence type="ECO:0000313" key="5">
    <source>
        <dbReference type="EMBL" id="KAK4250825.1"/>
    </source>
</evidence>
<gene>
    <name evidence="5" type="ORF">C7999DRAFT_38193</name>
</gene>
<feature type="region of interest" description="Disordered" evidence="3">
    <location>
        <begin position="463"/>
        <end position="482"/>
    </location>
</feature>
<dbReference type="GO" id="GO:0052689">
    <property type="term" value="F:carboxylic ester hydrolase activity"/>
    <property type="evidence" value="ECO:0007669"/>
    <property type="project" value="TreeGrafter"/>
</dbReference>
<feature type="compositionally biased region" description="Polar residues" evidence="3">
    <location>
        <begin position="469"/>
        <end position="482"/>
    </location>
</feature>
<evidence type="ECO:0000313" key="6">
    <source>
        <dbReference type="Proteomes" id="UP001303647"/>
    </source>
</evidence>
<evidence type="ECO:0000259" key="4">
    <source>
        <dbReference type="Pfam" id="PF02230"/>
    </source>
</evidence>
<evidence type="ECO:0000256" key="3">
    <source>
        <dbReference type="SAM" id="MobiDB-lite"/>
    </source>
</evidence>
<accession>A0AAN7CZF5</accession>
<dbReference type="PANTHER" id="PTHR10655">
    <property type="entry name" value="LYSOPHOSPHOLIPASE-RELATED"/>
    <property type="match status" value="1"/>
</dbReference>
<dbReference type="AlphaFoldDB" id="A0AAN7CZF5"/>